<dbReference type="EMBL" id="BGZK01001810">
    <property type="protein sequence ID" value="GBP86699.1"/>
    <property type="molecule type" value="Genomic_DNA"/>
</dbReference>
<sequence length="199" mass="21095">MKTGGGRRGVALRTQSFIAGVRGALRPSTRLPSPTRRHRLCLCHLETHTPALFTSGCSSAARGRVHSADTSSLCAEKWNLFSLALAHGGCRVVEQSYLNNFTIPIGFRLSLILINVSRERSTRRSLGAGRGVCSISVAGATAADRRDPPPAGRAAAGAGAGRRPRDAGMQSPPPLSPAVRACPKRFYCEPTRPVVTILA</sequence>
<keyword evidence="3" id="KW-1185">Reference proteome</keyword>
<protein>
    <submittedName>
        <fullName evidence="2">Uncharacterized protein</fullName>
    </submittedName>
</protein>
<organism evidence="2 3">
    <name type="scientific">Eumeta variegata</name>
    <name type="common">Bagworm moth</name>
    <name type="synonym">Eumeta japonica</name>
    <dbReference type="NCBI Taxonomy" id="151549"/>
    <lineage>
        <taxon>Eukaryota</taxon>
        <taxon>Metazoa</taxon>
        <taxon>Ecdysozoa</taxon>
        <taxon>Arthropoda</taxon>
        <taxon>Hexapoda</taxon>
        <taxon>Insecta</taxon>
        <taxon>Pterygota</taxon>
        <taxon>Neoptera</taxon>
        <taxon>Endopterygota</taxon>
        <taxon>Lepidoptera</taxon>
        <taxon>Glossata</taxon>
        <taxon>Ditrysia</taxon>
        <taxon>Tineoidea</taxon>
        <taxon>Psychidae</taxon>
        <taxon>Oiketicinae</taxon>
        <taxon>Eumeta</taxon>
    </lineage>
</organism>
<gene>
    <name evidence="2" type="ORF">EVAR_80492_1</name>
</gene>
<dbReference type="AlphaFoldDB" id="A0A4C1ZIG6"/>
<evidence type="ECO:0000256" key="1">
    <source>
        <dbReference type="SAM" id="MobiDB-lite"/>
    </source>
</evidence>
<feature type="region of interest" description="Disordered" evidence="1">
    <location>
        <begin position="141"/>
        <end position="177"/>
    </location>
</feature>
<name>A0A4C1ZIG6_EUMVA</name>
<evidence type="ECO:0000313" key="2">
    <source>
        <dbReference type="EMBL" id="GBP86699.1"/>
    </source>
</evidence>
<proteinExistence type="predicted"/>
<evidence type="ECO:0000313" key="3">
    <source>
        <dbReference type="Proteomes" id="UP000299102"/>
    </source>
</evidence>
<accession>A0A4C1ZIG6</accession>
<reference evidence="2 3" key="1">
    <citation type="journal article" date="2019" name="Commun. Biol.">
        <title>The bagworm genome reveals a unique fibroin gene that provides high tensile strength.</title>
        <authorList>
            <person name="Kono N."/>
            <person name="Nakamura H."/>
            <person name="Ohtoshi R."/>
            <person name="Tomita M."/>
            <person name="Numata K."/>
            <person name="Arakawa K."/>
        </authorList>
    </citation>
    <scope>NUCLEOTIDE SEQUENCE [LARGE SCALE GENOMIC DNA]</scope>
</reference>
<comment type="caution">
    <text evidence="2">The sequence shown here is derived from an EMBL/GenBank/DDBJ whole genome shotgun (WGS) entry which is preliminary data.</text>
</comment>
<dbReference type="Proteomes" id="UP000299102">
    <property type="component" value="Unassembled WGS sequence"/>
</dbReference>